<dbReference type="InParanoid" id="A0A067R2H7"/>
<name>A0A067R2H7_ZOONE</name>
<keyword evidence="2" id="KW-1185">Reference proteome</keyword>
<dbReference type="Proteomes" id="UP000027135">
    <property type="component" value="Unassembled WGS sequence"/>
</dbReference>
<sequence length="135" mass="15438">MDHPVEKCWTSRWEASGCNYWTHPVCIPSGRLLCQNPSAGTLQTFSQLKQFYGFVVPIIRQLRADGKIYQHGGALQRYHRDVRTNLDDNFTVEDRRGSDEYPPSPLDFKSLFGEGAPKGFRLQHKIITPTTKALK</sequence>
<evidence type="ECO:0000313" key="2">
    <source>
        <dbReference type="Proteomes" id="UP000027135"/>
    </source>
</evidence>
<organism evidence="1 2">
    <name type="scientific">Zootermopsis nevadensis</name>
    <name type="common">Dampwood termite</name>
    <dbReference type="NCBI Taxonomy" id="136037"/>
    <lineage>
        <taxon>Eukaryota</taxon>
        <taxon>Metazoa</taxon>
        <taxon>Ecdysozoa</taxon>
        <taxon>Arthropoda</taxon>
        <taxon>Hexapoda</taxon>
        <taxon>Insecta</taxon>
        <taxon>Pterygota</taxon>
        <taxon>Neoptera</taxon>
        <taxon>Polyneoptera</taxon>
        <taxon>Dictyoptera</taxon>
        <taxon>Blattodea</taxon>
        <taxon>Blattoidea</taxon>
        <taxon>Termitoidae</taxon>
        <taxon>Termopsidae</taxon>
        <taxon>Zootermopsis</taxon>
    </lineage>
</organism>
<protein>
    <submittedName>
        <fullName evidence="1">Uncharacterized protein</fullName>
    </submittedName>
</protein>
<gene>
    <name evidence="1" type="ORF">L798_14131</name>
</gene>
<proteinExistence type="predicted"/>
<evidence type="ECO:0000313" key="1">
    <source>
        <dbReference type="EMBL" id="KDR11922.1"/>
    </source>
</evidence>
<reference evidence="1 2" key="1">
    <citation type="journal article" date="2014" name="Nat. Commun.">
        <title>Molecular traces of alternative social organization in a termite genome.</title>
        <authorList>
            <person name="Terrapon N."/>
            <person name="Li C."/>
            <person name="Robertson H.M."/>
            <person name="Ji L."/>
            <person name="Meng X."/>
            <person name="Booth W."/>
            <person name="Chen Z."/>
            <person name="Childers C.P."/>
            <person name="Glastad K.M."/>
            <person name="Gokhale K."/>
            <person name="Gowin J."/>
            <person name="Gronenberg W."/>
            <person name="Hermansen R.A."/>
            <person name="Hu H."/>
            <person name="Hunt B.G."/>
            <person name="Huylmans A.K."/>
            <person name="Khalil S.M."/>
            <person name="Mitchell R.D."/>
            <person name="Munoz-Torres M.C."/>
            <person name="Mustard J.A."/>
            <person name="Pan H."/>
            <person name="Reese J.T."/>
            <person name="Scharf M.E."/>
            <person name="Sun F."/>
            <person name="Vogel H."/>
            <person name="Xiao J."/>
            <person name="Yang W."/>
            <person name="Yang Z."/>
            <person name="Yang Z."/>
            <person name="Zhou J."/>
            <person name="Zhu J."/>
            <person name="Brent C.S."/>
            <person name="Elsik C.G."/>
            <person name="Goodisman M.A."/>
            <person name="Liberles D.A."/>
            <person name="Roe R.M."/>
            <person name="Vargo E.L."/>
            <person name="Vilcinskas A."/>
            <person name="Wang J."/>
            <person name="Bornberg-Bauer E."/>
            <person name="Korb J."/>
            <person name="Zhang G."/>
            <person name="Liebig J."/>
        </authorList>
    </citation>
    <scope>NUCLEOTIDE SEQUENCE [LARGE SCALE GENOMIC DNA]</scope>
    <source>
        <tissue evidence="1">Whole organism</tissue>
    </source>
</reference>
<dbReference type="AlphaFoldDB" id="A0A067R2H7"/>
<dbReference type="EMBL" id="KK853059">
    <property type="protein sequence ID" value="KDR11922.1"/>
    <property type="molecule type" value="Genomic_DNA"/>
</dbReference>
<accession>A0A067R2H7</accession>